<name>A0A2T4YMC8_9SPHN</name>
<comment type="caution">
    <text evidence="1">The sequence shown here is derived from an EMBL/GenBank/DDBJ whole genome shotgun (WGS) entry which is preliminary data.</text>
</comment>
<evidence type="ECO:0000313" key="2">
    <source>
        <dbReference type="Proteomes" id="UP000240996"/>
    </source>
</evidence>
<dbReference type="Gene3D" id="3.10.450.50">
    <property type="match status" value="1"/>
</dbReference>
<proteinExistence type="predicted"/>
<dbReference type="AlphaFoldDB" id="A0A2T4YMC8"/>
<dbReference type="SUPFAM" id="SSF54427">
    <property type="entry name" value="NTF2-like"/>
    <property type="match status" value="1"/>
</dbReference>
<sequence length="161" mass="17185">MILVSFLLAAGQVTPVQPIVKGTGLPPAVVTEKAGVMAPIDAMFAALAARDGQALLAQVRPEGGATAVEEKADGARNIRRTGWSDFAAGLKPGPERYAERLTDPAVDIDGDIAMVWSPYVFTIDGRVAYCGTDHFDMVRDAGRWKILNITWSKRTTGCPAQ</sequence>
<keyword evidence="2" id="KW-1185">Reference proteome</keyword>
<organism evidence="1 2">
    <name type="scientific">Sphingomonas aerolata</name>
    <dbReference type="NCBI Taxonomy" id="185951"/>
    <lineage>
        <taxon>Bacteria</taxon>
        <taxon>Pseudomonadati</taxon>
        <taxon>Pseudomonadota</taxon>
        <taxon>Alphaproteobacteria</taxon>
        <taxon>Sphingomonadales</taxon>
        <taxon>Sphingomonadaceae</taxon>
        <taxon>Sphingomonas</taxon>
    </lineage>
</organism>
<dbReference type="InterPro" id="IPR032710">
    <property type="entry name" value="NTF2-like_dom_sf"/>
</dbReference>
<protein>
    <recommendedName>
        <fullName evidence="3">Lumazine-binding protein</fullName>
    </recommendedName>
</protein>
<reference evidence="1 2" key="1">
    <citation type="submission" date="2018-04" db="EMBL/GenBank/DDBJ databases">
        <title>Genomic Encyclopedia of Type Strains, Phase III (KMG-III): the genomes of soil and plant-associated and newly described type strains.</title>
        <authorList>
            <person name="Whitman W."/>
        </authorList>
    </citation>
    <scope>NUCLEOTIDE SEQUENCE [LARGE SCALE GENOMIC DNA]</scope>
    <source>
        <strain evidence="1 2">NW12</strain>
    </source>
</reference>
<evidence type="ECO:0008006" key="3">
    <source>
        <dbReference type="Google" id="ProtNLM"/>
    </source>
</evidence>
<gene>
    <name evidence="1" type="ORF">C8J24_2767</name>
</gene>
<dbReference type="Proteomes" id="UP000240996">
    <property type="component" value="Unassembled WGS sequence"/>
</dbReference>
<dbReference type="RefSeq" id="WP_107933214.1">
    <property type="nucleotide sequence ID" value="NZ_PZZN01000003.1"/>
</dbReference>
<dbReference type="EMBL" id="PZZN01000003">
    <property type="protein sequence ID" value="PTM44560.1"/>
    <property type="molecule type" value="Genomic_DNA"/>
</dbReference>
<accession>A0A2T4YMC8</accession>
<evidence type="ECO:0000313" key="1">
    <source>
        <dbReference type="EMBL" id="PTM44560.1"/>
    </source>
</evidence>